<reference evidence="3" key="1">
    <citation type="submission" date="2018-02" db="EMBL/GenBank/DDBJ databases">
        <authorList>
            <person name="Cohen D.B."/>
            <person name="Kent A.D."/>
        </authorList>
    </citation>
    <scope>NUCLEOTIDE SEQUENCE</scope>
</reference>
<feature type="domain" description="Calmodulin-binding" evidence="2">
    <location>
        <begin position="333"/>
        <end position="428"/>
    </location>
</feature>
<dbReference type="AlphaFoldDB" id="A0A2N9HKX6"/>
<dbReference type="Pfam" id="PF07839">
    <property type="entry name" value="CaM_binding"/>
    <property type="match status" value="1"/>
</dbReference>
<protein>
    <recommendedName>
        <fullName evidence="2">Calmodulin-binding domain-containing protein</fullName>
    </recommendedName>
</protein>
<evidence type="ECO:0000256" key="1">
    <source>
        <dbReference type="SAM" id="MobiDB-lite"/>
    </source>
</evidence>
<dbReference type="EMBL" id="OIVN01003646">
    <property type="protein sequence ID" value="SPD12635.1"/>
    <property type="molecule type" value="Genomic_DNA"/>
</dbReference>
<organism evidence="3">
    <name type="scientific">Fagus sylvatica</name>
    <name type="common">Beechnut</name>
    <dbReference type="NCBI Taxonomy" id="28930"/>
    <lineage>
        <taxon>Eukaryota</taxon>
        <taxon>Viridiplantae</taxon>
        <taxon>Streptophyta</taxon>
        <taxon>Embryophyta</taxon>
        <taxon>Tracheophyta</taxon>
        <taxon>Spermatophyta</taxon>
        <taxon>Magnoliopsida</taxon>
        <taxon>eudicotyledons</taxon>
        <taxon>Gunneridae</taxon>
        <taxon>Pentapetalae</taxon>
        <taxon>rosids</taxon>
        <taxon>fabids</taxon>
        <taxon>Fagales</taxon>
        <taxon>Fagaceae</taxon>
        <taxon>Fagus</taxon>
    </lineage>
</organism>
<dbReference type="InterPro" id="IPR012417">
    <property type="entry name" value="CaM-bd_dom_pln"/>
</dbReference>
<gene>
    <name evidence="3" type="ORF">FSB_LOCUS40517</name>
</gene>
<feature type="compositionally biased region" description="Basic and acidic residues" evidence="1">
    <location>
        <begin position="1"/>
        <end position="18"/>
    </location>
</feature>
<name>A0A2N9HKX6_FAGSY</name>
<feature type="compositionally biased region" description="Basic and acidic residues" evidence="1">
    <location>
        <begin position="279"/>
        <end position="294"/>
    </location>
</feature>
<sequence>MATTRGKEGTSVWKEKKVISPPKSRTTMTTKTRPKPSTTSSIDHHKPFPPPSSSTTTTTSTEKQVPNYLRPTLSSRPESQKQVKKSAAGPEDSAAKKAILNRRRSFDKPPSASRLHSALVSPGPKERTITVRSNTFSTKTTNSLKSPTPKTSKVVKPQPLHAKAMKKSNNTSAATKKESNSASASTKALDVEETEQDNGETLVHEVGETVNVEVDEVDGDGENLSEVPNGEDNDELGDDVVESEVNNGDDEKFKPFDIPEVSEEIKTNTLTAQIEEEGGDKLQEEKTEIQHGVEENGSNDNHAEESVEISEEVVEVKEDKGEELVVDTDKESGAENKNEGNIVVEEKEGVDEGSEGLNLNKEGQDVEGGVEEKKPEVVNTESSKRQVGHGKKESQAYNDVIEETASKLLEKRKNKVKALVGAFETVIDKETPSK</sequence>
<dbReference type="PANTHER" id="PTHR33349:SF20">
    <property type="entry name" value="CHROMO DOMAIN CEC-LIKE PROTEIN"/>
    <property type="match status" value="1"/>
</dbReference>
<evidence type="ECO:0000259" key="2">
    <source>
        <dbReference type="SMART" id="SM01054"/>
    </source>
</evidence>
<feature type="compositionally biased region" description="Polar residues" evidence="1">
    <location>
        <begin position="130"/>
        <end position="151"/>
    </location>
</feature>
<feature type="region of interest" description="Disordered" evidence="1">
    <location>
        <begin position="1"/>
        <end position="398"/>
    </location>
</feature>
<evidence type="ECO:0000313" key="3">
    <source>
        <dbReference type="EMBL" id="SPD12635.1"/>
    </source>
</evidence>
<dbReference type="GO" id="GO:0005516">
    <property type="term" value="F:calmodulin binding"/>
    <property type="evidence" value="ECO:0007669"/>
    <property type="project" value="InterPro"/>
</dbReference>
<feature type="compositionally biased region" description="Low complexity" evidence="1">
    <location>
        <begin position="20"/>
        <end position="41"/>
    </location>
</feature>
<proteinExistence type="predicted"/>
<dbReference type="SMART" id="SM01054">
    <property type="entry name" value="CaM_binding"/>
    <property type="match status" value="1"/>
</dbReference>
<dbReference type="PANTHER" id="PTHR33349">
    <property type="entry name" value="EMB|CAB62594.1"/>
    <property type="match status" value="1"/>
</dbReference>
<feature type="compositionally biased region" description="Polar residues" evidence="1">
    <location>
        <begin position="167"/>
        <end position="186"/>
    </location>
</feature>
<feature type="compositionally biased region" description="Acidic residues" evidence="1">
    <location>
        <begin position="213"/>
        <end position="242"/>
    </location>
</feature>
<feature type="compositionally biased region" description="Basic and acidic residues" evidence="1">
    <location>
        <begin position="314"/>
        <end position="338"/>
    </location>
</feature>
<accession>A0A2N9HKX6</accession>